<keyword evidence="2" id="KW-1185">Reference proteome</keyword>
<dbReference type="Proteomes" id="UP000595814">
    <property type="component" value="Chromosome"/>
</dbReference>
<proteinExistence type="predicted"/>
<accession>A0AC61MX07</accession>
<reference evidence="1 2" key="1">
    <citation type="journal article" date="2022" name="Int. J. Syst. Evol. Microbiol.">
        <title>Miniphocaeibacter halophilus sp. nov., an ammonium-tolerant acetate-producing bacterium isolated from a biogas system.</title>
        <authorList>
            <person name="Schnurer A."/>
            <person name="Singh A."/>
            <person name="Bi S."/>
            <person name="Qiao W."/>
            <person name="Westerholm M."/>
        </authorList>
    </citation>
    <scope>NUCLEOTIDE SEQUENCE [LARGE SCALE GENOMIC DNA]</scope>
    <source>
        <strain evidence="1 2">AMB_01</strain>
    </source>
</reference>
<name>A0AC61MX07_9FIRM</name>
<sequence>MQDENIFLKDMSWPEIKDRLTKTDIAIIPAGQTEQHGKHLPINVDNIICTGIAQRVAEATYETAKPVVAPTIPFGYSDIPYFRDYPGVFSLKPETLTDVYEQVAFSLVRMGFKKIIFINGHHPNPPFIQEAMRRVTKKSGAFTAMANFFEIPQEEVLKILEEQGQPPVWGHACLIETSVSEVFGAKVREEFVEESYMGEFPKELKDYVPLAPIGINVQSYEYNDTARAYWPADGNGPMGIPVGHSKEIGERVIAATINPIVELVNSIASLEVKIHEEYLEKRPFY</sequence>
<dbReference type="EMBL" id="CP066744">
    <property type="protein sequence ID" value="QQK08266.1"/>
    <property type="molecule type" value="Genomic_DNA"/>
</dbReference>
<evidence type="ECO:0000313" key="2">
    <source>
        <dbReference type="Proteomes" id="UP000595814"/>
    </source>
</evidence>
<protein>
    <submittedName>
        <fullName evidence="1">Creatininase family protein</fullName>
    </submittedName>
</protein>
<organism evidence="1 2">
    <name type="scientific">Miniphocaeibacter halophilus</name>
    <dbReference type="NCBI Taxonomy" id="2931922"/>
    <lineage>
        <taxon>Bacteria</taxon>
        <taxon>Bacillati</taxon>
        <taxon>Bacillota</taxon>
        <taxon>Tissierellia</taxon>
        <taxon>Tissierellales</taxon>
        <taxon>Peptoniphilaceae</taxon>
        <taxon>Miniphocaeibacter</taxon>
    </lineage>
</organism>
<gene>
    <name evidence="1" type="ORF">JFY71_01625</name>
</gene>
<evidence type="ECO:0000313" key="1">
    <source>
        <dbReference type="EMBL" id="QQK08266.1"/>
    </source>
</evidence>